<dbReference type="InterPro" id="IPR050216">
    <property type="entry name" value="LRR_domain-containing"/>
</dbReference>
<dbReference type="GeneID" id="41977984"/>
<dbReference type="InterPro" id="IPR003591">
    <property type="entry name" value="Leu-rich_rpt_typical-subtyp"/>
</dbReference>
<dbReference type="PANTHER" id="PTHR48051:SF1">
    <property type="entry name" value="RAS SUPPRESSOR PROTEIN 1"/>
    <property type="match status" value="1"/>
</dbReference>
<dbReference type="GO" id="GO:0005737">
    <property type="term" value="C:cytoplasm"/>
    <property type="evidence" value="ECO:0007669"/>
    <property type="project" value="TreeGrafter"/>
</dbReference>
<reference evidence="4 5" key="1">
    <citation type="submission" date="2019-06" db="EMBL/GenBank/DDBJ databases">
        <title>Draft genome sequence of the filamentous fungus Phialemoniopsis curvata isolated from diesel fuel.</title>
        <authorList>
            <person name="Varaljay V.A."/>
            <person name="Lyon W.J."/>
            <person name="Crouch A.L."/>
            <person name="Drake C.E."/>
            <person name="Hollomon J.M."/>
            <person name="Nadeau L.J."/>
            <person name="Nunn H.S."/>
            <person name="Stevenson B.S."/>
            <person name="Bojanowski C.L."/>
            <person name="Crookes-Goodson W.J."/>
        </authorList>
    </citation>
    <scope>NUCLEOTIDE SEQUENCE [LARGE SCALE GENOMIC DNA]</scope>
    <source>
        <strain evidence="4 5">D216</strain>
    </source>
</reference>
<feature type="region of interest" description="Disordered" evidence="3">
    <location>
        <begin position="1"/>
        <end position="87"/>
    </location>
</feature>
<dbReference type="Gene3D" id="3.80.10.10">
    <property type="entry name" value="Ribonuclease Inhibitor"/>
    <property type="match status" value="1"/>
</dbReference>
<dbReference type="InParanoid" id="A0A507AEL2"/>
<dbReference type="SUPFAM" id="SSF52075">
    <property type="entry name" value="Outer arm dynein light chain 1"/>
    <property type="match status" value="1"/>
</dbReference>
<dbReference type="Pfam" id="PF13855">
    <property type="entry name" value="LRR_8"/>
    <property type="match status" value="1"/>
</dbReference>
<dbReference type="PROSITE" id="PS51450">
    <property type="entry name" value="LRR"/>
    <property type="match status" value="1"/>
</dbReference>
<name>A0A507AEL2_9PEZI</name>
<keyword evidence="2" id="KW-0677">Repeat</keyword>
<dbReference type="RefSeq" id="XP_030989456.1">
    <property type="nucleotide sequence ID" value="XM_031133166.1"/>
</dbReference>
<dbReference type="InterPro" id="IPR032675">
    <property type="entry name" value="LRR_dom_sf"/>
</dbReference>
<keyword evidence="1" id="KW-0433">Leucine-rich repeat</keyword>
<accession>A0A507AEL2</accession>
<dbReference type="STRING" id="1093900.A0A507AEL2"/>
<dbReference type="PANTHER" id="PTHR48051">
    <property type="match status" value="1"/>
</dbReference>
<dbReference type="EMBL" id="SKBQ01000086">
    <property type="protein sequence ID" value="TPX07745.1"/>
    <property type="molecule type" value="Genomic_DNA"/>
</dbReference>
<evidence type="ECO:0000313" key="5">
    <source>
        <dbReference type="Proteomes" id="UP000319257"/>
    </source>
</evidence>
<keyword evidence="5" id="KW-1185">Reference proteome</keyword>
<organism evidence="4 5">
    <name type="scientific">Thyridium curvatum</name>
    <dbReference type="NCBI Taxonomy" id="1093900"/>
    <lineage>
        <taxon>Eukaryota</taxon>
        <taxon>Fungi</taxon>
        <taxon>Dikarya</taxon>
        <taxon>Ascomycota</taxon>
        <taxon>Pezizomycotina</taxon>
        <taxon>Sordariomycetes</taxon>
        <taxon>Sordariomycetidae</taxon>
        <taxon>Thyridiales</taxon>
        <taxon>Thyridiaceae</taxon>
        <taxon>Thyridium</taxon>
    </lineage>
</organism>
<sequence length="529" mass="58333">MADEPTLPTLPPFAWDASTQSFQSSKKRSRKNKAPPLFSQSSDPAVFSSDDDPAIDNYVQGRRKKRYVGPWYAQHPASGDSSFEDDPQLVHRPAPKPRRMLERQLDSGVWMGSDGTDMDESGVEDLPLPTTRPNIPQLQPRAQRTFGRVASLRVSAAEALARNRIRECVEEGDEKVDLSAIGLKTLSNPTIEPLSEFACIPLVTKGVAFEQSTPSLKLFLGSNALTRLPRAIFQLEHLTVLSLRGNGLREVPTGIGQLPNLKVLNLSQNALNHLSYELAELLMNSKNISELYLHPNPFWQPESLSTIAESAIGESGEREMLQRFEGHRFCGGLAARSPVQLSYSNGVVHSGFRLEPLSPDSRLVPTEQGLYGDLEGDTQPSASTQLKDTSSSRVPTLFELALRTCYQTSQLEQLPDMLPMDSPPHLRELLLEAMSQREMGGLACTVCRRPMVVPRTAWIEWWHLCHSSSLPSDAGGVSVTPLSHDADERLVPFLRRGCSWKCIPGECVKGALVKSAEVADDVKDAVHLS</sequence>
<evidence type="ECO:0000313" key="4">
    <source>
        <dbReference type="EMBL" id="TPX07745.1"/>
    </source>
</evidence>
<evidence type="ECO:0000256" key="3">
    <source>
        <dbReference type="SAM" id="MobiDB-lite"/>
    </source>
</evidence>
<evidence type="ECO:0000256" key="2">
    <source>
        <dbReference type="ARBA" id="ARBA00022737"/>
    </source>
</evidence>
<dbReference type="OrthoDB" id="1517790at2759"/>
<evidence type="ECO:0000256" key="1">
    <source>
        <dbReference type="ARBA" id="ARBA00022614"/>
    </source>
</evidence>
<comment type="caution">
    <text evidence="4">The sequence shown here is derived from an EMBL/GenBank/DDBJ whole genome shotgun (WGS) entry which is preliminary data.</text>
</comment>
<dbReference type="Proteomes" id="UP000319257">
    <property type="component" value="Unassembled WGS sequence"/>
</dbReference>
<dbReference type="AlphaFoldDB" id="A0A507AEL2"/>
<proteinExistence type="predicted"/>
<dbReference type="SMART" id="SM00369">
    <property type="entry name" value="LRR_TYP"/>
    <property type="match status" value="2"/>
</dbReference>
<gene>
    <name evidence="4" type="ORF">E0L32_010537</name>
</gene>
<dbReference type="InterPro" id="IPR001611">
    <property type="entry name" value="Leu-rich_rpt"/>
</dbReference>
<protein>
    <submittedName>
        <fullName evidence="4">Uncharacterized protein</fullName>
    </submittedName>
</protein>